<gene>
    <name evidence="1" type="ORF">TVAG_128260</name>
</gene>
<dbReference type="RefSeq" id="XP_001322240.1">
    <property type="nucleotide sequence ID" value="XM_001322205.1"/>
</dbReference>
<proteinExistence type="predicted"/>
<dbReference type="KEGG" id="tva:4767948"/>
<reference evidence="1" key="1">
    <citation type="submission" date="2006-10" db="EMBL/GenBank/DDBJ databases">
        <authorList>
            <person name="Amadeo P."/>
            <person name="Zhao Q."/>
            <person name="Wortman J."/>
            <person name="Fraser-Liggett C."/>
            <person name="Carlton J."/>
        </authorList>
    </citation>
    <scope>NUCLEOTIDE SEQUENCE</scope>
    <source>
        <strain evidence="1">G3</strain>
    </source>
</reference>
<reference evidence="1" key="2">
    <citation type="journal article" date="2007" name="Science">
        <title>Draft genome sequence of the sexually transmitted pathogen Trichomonas vaginalis.</title>
        <authorList>
            <person name="Carlton J.M."/>
            <person name="Hirt R.P."/>
            <person name="Silva J.C."/>
            <person name="Delcher A.L."/>
            <person name="Schatz M."/>
            <person name="Zhao Q."/>
            <person name="Wortman J.R."/>
            <person name="Bidwell S.L."/>
            <person name="Alsmark U.C.M."/>
            <person name="Besteiro S."/>
            <person name="Sicheritz-Ponten T."/>
            <person name="Noel C.J."/>
            <person name="Dacks J.B."/>
            <person name="Foster P.G."/>
            <person name="Simillion C."/>
            <person name="Van de Peer Y."/>
            <person name="Miranda-Saavedra D."/>
            <person name="Barton G.J."/>
            <person name="Westrop G.D."/>
            <person name="Mueller S."/>
            <person name="Dessi D."/>
            <person name="Fiori P.L."/>
            <person name="Ren Q."/>
            <person name="Paulsen I."/>
            <person name="Zhang H."/>
            <person name="Bastida-Corcuera F.D."/>
            <person name="Simoes-Barbosa A."/>
            <person name="Brown M.T."/>
            <person name="Hayes R.D."/>
            <person name="Mukherjee M."/>
            <person name="Okumura C.Y."/>
            <person name="Schneider R."/>
            <person name="Smith A.J."/>
            <person name="Vanacova S."/>
            <person name="Villalvazo M."/>
            <person name="Haas B.J."/>
            <person name="Pertea M."/>
            <person name="Feldblyum T.V."/>
            <person name="Utterback T.R."/>
            <person name="Shu C.L."/>
            <person name="Osoegawa K."/>
            <person name="de Jong P.J."/>
            <person name="Hrdy I."/>
            <person name="Horvathova L."/>
            <person name="Zubacova Z."/>
            <person name="Dolezal P."/>
            <person name="Malik S.B."/>
            <person name="Logsdon J.M. Jr."/>
            <person name="Henze K."/>
            <person name="Gupta A."/>
            <person name="Wang C.C."/>
            <person name="Dunne R.L."/>
            <person name="Upcroft J.A."/>
            <person name="Upcroft P."/>
            <person name="White O."/>
            <person name="Salzberg S.L."/>
            <person name="Tang P."/>
            <person name="Chiu C.-H."/>
            <person name="Lee Y.-S."/>
            <person name="Embley T.M."/>
            <person name="Coombs G.H."/>
            <person name="Mottram J.C."/>
            <person name="Tachezy J."/>
            <person name="Fraser-Liggett C.M."/>
            <person name="Johnson P.J."/>
        </authorList>
    </citation>
    <scope>NUCLEOTIDE SEQUENCE [LARGE SCALE GENOMIC DNA]</scope>
    <source>
        <strain evidence="1">G3</strain>
    </source>
</reference>
<protein>
    <submittedName>
        <fullName evidence="1">Uncharacterized protein</fullName>
    </submittedName>
</protein>
<dbReference type="VEuPathDB" id="TrichDB:TVAG_128260"/>
<accession>A2EBI7</accession>
<keyword evidence="2" id="KW-1185">Reference proteome</keyword>
<organism evidence="1 2">
    <name type="scientific">Trichomonas vaginalis (strain ATCC PRA-98 / G3)</name>
    <dbReference type="NCBI Taxonomy" id="412133"/>
    <lineage>
        <taxon>Eukaryota</taxon>
        <taxon>Metamonada</taxon>
        <taxon>Parabasalia</taxon>
        <taxon>Trichomonadida</taxon>
        <taxon>Trichomonadidae</taxon>
        <taxon>Trichomonas</taxon>
    </lineage>
</organism>
<dbReference type="Proteomes" id="UP000001542">
    <property type="component" value="Unassembled WGS sequence"/>
</dbReference>
<name>A2EBI7_TRIV3</name>
<dbReference type="InParanoid" id="A2EBI7"/>
<evidence type="ECO:0000313" key="1">
    <source>
        <dbReference type="EMBL" id="EAY10017.1"/>
    </source>
</evidence>
<sequence>MDDEYKDFAFEIQDKGKFDKEIKCSDTELDPRWLNQDFLKRLDEILKQISNLFDDPENNLQNISDCFMELHSMFTDGASNCFIPKLDIFIDNFMIYHLVEMVKNTDIIGRNLLLMTLNLIFDFTMGDIFYSKQLIEEDYIDYIVHQLQIQQDEIINTNIIYTLNNLVFDCPDAFSENIIEILDNTLYNSRGSETLPIAKFIRLYTYKYPITSFNIQAHIIAIIRYLILLSQEDIDENVGYIYINTLRNSPENMKIHPKVIGIDCVNEFITRITSYNTIEAMHFLYHLINTFPEVLPQLNIDFDDLFDRIDKEDAETSRTIFIILGLILEKMEVEEFDLNYVKFISLINDLLENSSDVDFHFKSDSFYFITVFLSKVAISIFSQINLIEYLKMIENYFENTDENNNFNLKVCCILKVMQPFIDSLNESNQNLKDSFYQTIDIVLESIDDFIEPELDSFRQQFCPNDEN</sequence>
<dbReference type="AlphaFoldDB" id="A2EBI7"/>
<dbReference type="EMBL" id="DS113346">
    <property type="protein sequence ID" value="EAY10017.1"/>
    <property type="molecule type" value="Genomic_DNA"/>
</dbReference>
<dbReference type="VEuPathDB" id="TrichDB:TVAGG3_0407040"/>
<evidence type="ECO:0000313" key="2">
    <source>
        <dbReference type="Proteomes" id="UP000001542"/>
    </source>
</evidence>
<dbReference type="SUPFAM" id="SSF48371">
    <property type="entry name" value="ARM repeat"/>
    <property type="match status" value="1"/>
</dbReference>
<dbReference type="InterPro" id="IPR016024">
    <property type="entry name" value="ARM-type_fold"/>
</dbReference>